<dbReference type="KEGG" id="lcr:LCRIS_01248"/>
<evidence type="ECO:0000313" key="3">
    <source>
        <dbReference type="EMBL" id="CBL50695.1"/>
    </source>
</evidence>
<dbReference type="EMBL" id="FN692037">
    <property type="protein sequence ID" value="CBL50695.1"/>
    <property type="molecule type" value="Genomic_DNA"/>
</dbReference>
<proteinExistence type="predicted"/>
<accession>D5GY36</accession>
<sequence>MGDGRDNVADSLLVCGSMLGVNVHIVTPKPLFTHPDVQKIAQNFAQDSGSKNLITDDIA</sequence>
<dbReference type="Pfam" id="PF00185">
    <property type="entry name" value="OTCace"/>
    <property type="match status" value="1"/>
</dbReference>
<dbReference type="InterPro" id="IPR006131">
    <property type="entry name" value="Asp_carbamoyltransf_Asp/Orn-bd"/>
</dbReference>
<reference evidence="3 4" key="1">
    <citation type="journal article" date="2010" name="J. Bacteriol.">
        <title>Genome sequence of Lactobacillus crispatus ST1.</title>
        <authorList>
            <person name="Ojala T."/>
            <person name="Kuparinen V."/>
            <person name="Koskinen J.P."/>
            <person name="Alatalo E."/>
            <person name="Holm L."/>
            <person name="Auvinen P."/>
            <person name="Edelman S."/>
            <person name="Westerlund-Wikstrom B."/>
            <person name="Korhonen T.K."/>
            <person name="Paulin L."/>
            <person name="Kankainen M."/>
        </authorList>
    </citation>
    <scope>NUCLEOTIDE SEQUENCE [LARGE SCALE GENOMIC DNA]</scope>
    <source>
        <strain evidence="3 4">ST1</strain>
    </source>
</reference>
<organism evidence="3 4">
    <name type="scientific">Lactobacillus crispatus (strain ST1)</name>
    <dbReference type="NCBI Taxonomy" id="748671"/>
    <lineage>
        <taxon>Bacteria</taxon>
        <taxon>Bacillati</taxon>
        <taxon>Bacillota</taxon>
        <taxon>Bacilli</taxon>
        <taxon>Lactobacillales</taxon>
        <taxon>Lactobacillaceae</taxon>
        <taxon>Lactobacillus</taxon>
    </lineage>
</organism>
<dbReference type="SUPFAM" id="SSF53671">
    <property type="entry name" value="Aspartate/ornithine carbamoyltransferase"/>
    <property type="match status" value="1"/>
</dbReference>
<dbReference type="eggNOG" id="COG0078">
    <property type="taxonomic scope" value="Bacteria"/>
</dbReference>
<reference key="2">
    <citation type="submission" date="2010-03" db="EMBL/GenBank/DDBJ databases">
        <title>Genome Sequence of Lactobacillus crispatus ST1.</title>
        <authorList>
            <person name="Ojala T."/>
            <person name="Kuparinen V."/>
            <person name="Koskinen J.P."/>
            <person name="Alatalo E."/>
            <person name="Holm L."/>
            <person name="Auvinen P."/>
            <person name="Edelman S."/>
            <person name="Westerlund-Wikstroem B."/>
            <person name="Korhonen T.K."/>
            <person name="Paulin L."/>
            <person name="Kankainen M."/>
        </authorList>
    </citation>
    <scope>NUCLEOTIDE SEQUENCE</scope>
    <source>
        <strain>ST1</strain>
    </source>
</reference>
<keyword evidence="1 3" id="KW-0808">Transferase</keyword>
<dbReference type="GO" id="GO:0006520">
    <property type="term" value="P:amino acid metabolic process"/>
    <property type="evidence" value="ECO:0007669"/>
    <property type="project" value="InterPro"/>
</dbReference>
<dbReference type="AlphaFoldDB" id="D5GY36"/>
<dbReference type="Proteomes" id="UP000002371">
    <property type="component" value="Chromosome"/>
</dbReference>
<evidence type="ECO:0000259" key="2">
    <source>
        <dbReference type="Pfam" id="PF00185"/>
    </source>
</evidence>
<feature type="domain" description="Aspartate/ornithine carbamoyltransferase Asp/Orn-binding" evidence="2">
    <location>
        <begin position="1"/>
        <end position="58"/>
    </location>
</feature>
<dbReference type="HOGENOM" id="CLU_2954697_0_0_9"/>
<dbReference type="Gene3D" id="3.40.50.1370">
    <property type="entry name" value="Aspartate/ornithine carbamoyltransferase"/>
    <property type="match status" value="1"/>
</dbReference>
<protein>
    <submittedName>
        <fullName evidence="3">Aspartate/ornithine carbamoyltransferase</fullName>
    </submittedName>
</protein>
<name>D5GY36_LACCS</name>
<dbReference type="GO" id="GO:0016743">
    <property type="term" value="F:carboxyl- or carbamoyltransferase activity"/>
    <property type="evidence" value="ECO:0007669"/>
    <property type="project" value="InterPro"/>
</dbReference>
<evidence type="ECO:0000256" key="1">
    <source>
        <dbReference type="ARBA" id="ARBA00022679"/>
    </source>
</evidence>
<gene>
    <name evidence="3" type="ordered locus">LCRIS_01248</name>
</gene>
<dbReference type="GO" id="GO:0016597">
    <property type="term" value="F:amino acid binding"/>
    <property type="evidence" value="ECO:0007669"/>
    <property type="project" value="InterPro"/>
</dbReference>
<dbReference type="InterPro" id="IPR036901">
    <property type="entry name" value="Asp/Orn_carbamoylTrfase_sf"/>
</dbReference>
<evidence type="ECO:0000313" key="4">
    <source>
        <dbReference type="Proteomes" id="UP000002371"/>
    </source>
</evidence>